<dbReference type="GO" id="GO:0005829">
    <property type="term" value="C:cytosol"/>
    <property type="evidence" value="ECO:0007669"/>
    <property type="project" value="TreeGrafter"/>
</dbReference>
<evidence type="ECO:0000256" key="7">
    <source>
        <dbReference type="ARBA" id="ARBA00022915"/>
    </source>
</evidence>
<feature type="active site" description="Schiff-base intermediate with substrate" evidence="12 14">
    <location>
        <position position="184"/>
    </location>
</feature>
<dbReference type="STRING" id="43657.S4054249_01440"/>
<dbReference type="PANTHER" id="PTHR12128">
    <property type="entry name" value="DIHYDRODIPICOLINATE SYNTHASE"/>
    <property type="match status" value="1"/>
</dbReference>
<dbReference type="EMBL" id="AUYB01000140">
    <property type="protein sequence ID" value="KZN31520.1"/>
    <property type="molecule type" value="Genomic_DNA"/>
</dbReference>
<feature type="binding site" evidence="12 15">
    <location>
        <position position="225"/>
    </location>
    <ligand>
        <name>pyruvate</name>
        <dbReference type="ChEBI" id="CHEBI:15361"/>
    </ligand>
</feature>
<dbReference type="InterPro" id="IPR013785">
    <property type="entry name" value="Aldolase_TIM"/>
</dbReference>
<comment type="caution">
    <text evidence="16">The sequence shown here is derived from an EMBL/GenBank/DDBJ whole genome shotgun (WGS) entry which is preliminary data.</text>
</comment>
<keyword evidence="8 12" id="KW-0457">Lysine biosynthesis</keyword>
<dbReference type="PRINTS" id="PR00146">
    <property type="entry name" value="DHPICSNTHASE"/>
</dbReference>
<evidence type="ECO:0000256" key="6">
    <source>
        <dbReference type="ARBA" id="ARBA00022605"/>
    </source>
</evidence>
<dbReference type="PANTHER" id="PTHR12128:SF66">
    <property type="entry name" value="4-HYDROXY-2-OXOGLUTARATE ALDOLASE, MITOCHONDRIAL"/>
    <property type="match status" value="1"/>
</dbReference>
<accession>A0A166UYL3</accession>
<evidence type="ECO:0000256" key="12">
    <source>
        <dbReference type="HAMAP-Rule" id="MF_00418"/>
    </source>
</evidence>
<keyword evidence="9 12" id="KW-0456">Lyase</keyword>
<proteinExistence type="inferred from homology"/>
<organism evidence="16 17">
    <name type="scientific">Pseudoalteromonas luteoviolacea DSM 6061</name>
    <dbReference type="NCBI Taxonomy" id="1365250"/>
    <lineage>
        <taxon>Bacteria</taxon>
        <taxon>Pseudomonadati</taxon>
        <taxon>Pseudomonadota</taxon>
        <taxon>Gammaproteobacteria</taxon>
        <taxon>Alteromonadales</taxon>
        <taxon>Pseudoalteromonadaceae</taxon>
        <taxon>Pseudoalteromonas</taxon>
    </lineage>
</organism>
<evidence type="ECO:0000256" key="14">
    <source>
        <dbReference type="PIRSR" id="PIRSR001365-1"/>
    </source>
</evidence>
<dbReference type="PIRSF" id="PIRSF001365">
    <property type="entry name" value="DHDPS"/>
    <property type="match status" value="1"/>
</dbReference>
<sequence>MELLHKLPAIEQHLSSVEMKSNYTLSDYPLWTALVTPFDDNNQVDYTTLESLVDAQQAAGNGILLLGSTGEGLALSQDEQRRIVDFVCDLSPSVPLMVAVGGCDLALQLEWVAYCNNKPIDAFLLGSPLYAKPGNVGLTHWFKTLLDASDIPCMLYNVPGRSAVSISPNVIENLSSHPNLWALKEASGDIATFESFRKASPELAIFSGDDGLMPYFAQAGAAGLVSVAANAWPKQTAEFVHRSLAGTFPNLFTTWTDAVNSLFSVANPIPVKVLMHLQGQLSTPRLRPPLTHLELTDTTFIKTANSTILSWS</sequence>
<dbReference type="SMART" id="SM01130">
    <property type="entry name" value="DHDPS"/>
    <property type="match status" value="1"/>
</dbReference>
<dbReference type="GO" id="GO:0008840">
    <property type="term" value="F:4-hydroxy-tetrahydrodipicolinate synthase activity"/>
    <property type="evidence" value="ECO:0007669"/>
    <property type="project" value="UniProtKB-UniRule"/>
</dbReference>
<evidence type="ECO:0000313" key="17">
    <source>
        <dbReference type="Proteomes" id="UP000076643"/>
    </source>
</evidence>
<dbReference type="PATRIC" id="fig|1365250.3.peg.4669"/>
<dbReference type="InterPro" id="IPR020625">
    <property type="entry name" value="Schiff_base-form_aldolases_AS"/>
</dbReference>
<comment type="pathway">
    <text evidence="2 12">Amino-acid biosynthesis; L-lysine biosynthesis via DAP pathway; (S)-tetrahydrodipicolinate from L-aspartate: step 3/4.</text>
</comment>
<dbReference type="SUPFAM" id="SSF51569">
    <property type="entry name" value="Aldolase"/>
    <property type="match status" value="1"/>
</dbReference>
<dbReference type="GO" id="GO:0009089">
    <property type="term" value="P:lysine biosynthetic process via diaminopimelate"/>
    <property type="evidence" value="ECO:0007669"/>
    <property type="project" value="UniProtKB-UniRule"/>
</dbReference>
<evidence type="ECO:0000256" key="3">
    <source>
        <dbReference type="ARBA" id="ARBA00007592"/>
    </source>
</evidence>
<dbReference type="GO" id="GO:0019877">
    <property type="term" value="P:diaminopimelate biosynthetic process"/>
    <property type="evidence" value="ECO:0007669"/>
    <property type="project" value="UniProtKB-UniRule"/>
</dbReference>
<keyword evidence="5 12" id="KW-0963">Cytoplasm</keyword>
<dbReference type="Gene3D" id="3.20.20.70">
    <property type="entry name" value="Aldolase class I"/>
    <property type="match status" value="1"/>
</dbReference>
<feature type="site" description="Part of a proton relay during catalysis" evidence="12">
    <location>
        <position position="130"/>
    </location>
</feature>
<dbReference type="UniPathway" id="UPA00034">
    <property type="reaction ID" value="UER00017"/>
</dbReference>
<feature type="binding site" evidence="12 15">
    <location>
        <position position="69"/>
    </location>
    <ligand>
        <name>pyruvate</name>
        <dbReference type="ChEBI" id="CHEBI:15361"/>
    </ligand>
</feature>
<dbReference type="HAMAP" id="MF_00418">
    <property type="entry name" value="DapA"/>
    <property type="match status" value="1"/>
</dbReference>
<dbReference type="AlphaFoldDB" id="A0A166UYL3"/>
<evidence type="ECO:0000256" key="4">
    <source>
        <dbReference type="ARBA" id="ARBA00012086"/>
    </source>
</evidence>
<evidence type="ECO:0000256" key="9">
    <source>
        <dbReference type="ARBA" id="ARBA00023239"/>
    </source>
</evidence>
<keyword evidence="17" id="KW-1185">Reference proteome</keyword>
<comment type="similarity">
    <text evidence="3 12 13">Belongs to the DapA family.</text>
</comment>
<evidence type="ECO:0000256" key="5">
    <source>
        <dbReference type="ARBA" id="ARBA00022490"/>
    </source>
</evidence>
<evidence type="ECO:0000256" key="1">
    <source>
        <dbReference type="ARBA" id="ARBA00003294"/>
    </source>
</evidence>
<evidence type="ECO:0000256" key="13">
    <source>
        <dbReference type="PIRNR" id="PIRNR001365"/>
    </source>
</evidence>
<dbReference type="NCBIfam" id="TIGR00674">
    <property type="entry name" value="dapA"/>
    <property type="match status" value="1"/>
</dbReference>
<evidence type="ECO:0000256" key="11">
    <source>
        <dbReference type="ARBA" id="ARBA00047836"/>
    </source>
</evidence>
<evidence type="ECO:0000256" key="10">
    <source>
        <dbReference type="ARBA" id="ARBA00023270"/>
    </source>
</evidence>
<keyword evidence="6 12" id="KW-0028">Amino-acid biosynthesis</keyword>
<dbReference type="InterPro" id="IPR002220">
    <property type="entry name" value="DapA-like"/>
</dbReference>
<comment type="subunit">
    <text evidence="12">Homotetramer; dimer of dimers.</text>
</comment>
<dbReference type="PROSITE" id="PS00665">
    <property type="entry name" value="DHDPS_1"/>
    <property type="match status" value="1"/>
</dbReference>
<comment type="subcellular location">
    <subcellularLocation>
        <location evidence="12">Cytoplasm</location>
    </subcellularLocation>
</comment>
<protein>
    <recommendedName>
        <fullName evidence="4 12">4-hydroxy-tetrahydrodipicolinate synthase</fullName>
        <shortName evidence="12">HTPA synthase</shortName>
        <ecNumber evidence="4 12">4.3.3.7</ecNumber>
    </recommendedName>
</protein>
<feature type="active site" description="Proton donor/acceptor" evidence="12 14">
    <location>
        <position position="156"/>
    </location>
</feature>
<dbReference type="InterPro" id="IPR005263">
    <property type="entry name" value="DapA"/>
</dbReference>
<comment type="function">
    <text evidence="1 12">Catalyzes the condensation of (S)-aspartate-beta-semialdehyde [(S)-ASA] and pyruvate to 4-hydroxy-tetrahydrodipicolinate (HTPA).</text>
</comment>
<dbReference type="PROSITE" id="PS00666">
    <property type="entry name" value="DHDPS_2"/>
    <property type="match status" value="1"/>
</dbReference>
<dbReference type="Proteomes" id="UP000076643">
    <property type="component" value="Unassembled WGS sequence"/>
</dbReference>
<comment type="catalytic activity">
    <reaction evidence="11 12">
        <text>L-aspartate 4-semialdehyde + pyruvate = (2S,4S)-4-hydroxy-2,3,4,5-tetrahydrodipicolinate + H2O + H(+)</text>
        <dbReference type="Rhea" id="RHEA:34171"/>
        <dbReference type="ChEBI" id="CHEBI:15361"/>
        <dbReference type="ChEBI" id="CHEBI:15377"/>
        <dbReference type="ChEBI" id="CHEBI:15378"/>
        <dbReference type="ChEBI" id="CHEBI:67139"/>
        <dbReference type="ChEBI" id="CHEBI:537519"/>
        <dbReference type="EC" id="4.3.3.7"/>
    </reaction>
</comment>
<keyword evidence="10 12" id="KW-0704">Schiff base</keyword>
<evidence type="ECO:0000256" key="2">
    <source>
        <dbReference type="ARBA" id="ARBA00005120"/>
    </source>
</evidence>
<name>A0A166UYL3_9GAMM</name>
<gene>
    <name evidence="12" type="primary">dapA</name>
    <name evidence="16" type="ORF">N475_23555</name>
</gene>
<dbReference type="Pfam" id="PF00701">
    <property type="entry name" value="DHDPS"/>
    <property type="match status" value="1"/>
</dbReference>
<dbReference type="EC" id="4.3.3.7" evidence="4 12"/>
<evidence type="ECO:0000313" key="16">
    <source>
        <dbReference type="EMBL" id="KZN31520.1"/>
    </source>
</evidence>
<dbReference type="InterPro" id="IPR020624">
    <property type="entry name" value="Schiff_base-form_aldolases_CS"/>
</dbReference>
<comment type="caution">
    <text evidence="12">Was originally thought to be a dihydrodipicolinate synthase (DHDPS), catalyzing the condensation of (S)-aspartate-beta-semialdehyde [(S)-ASA] and pyruvate to dihydrodipicolinate (DHDP). However, it was shown in E.coli that the product of the enzymatic reaction is not dihydrodipicolinate but in fact (4S)-4-hydroxy-2,3,4,5-tetrahydro-(2S)-dipicolinic acid (HTPA), and that the consecutive dehydration reaction leading to DHDP is not spontaneous but catalyzed by DapB.</text>
</comment>
<evidence type="ECO:0000256" key="15">
    <source>
        <dbReference type="PIRSR" id="PIRSR001365-2"/>
    </source>
</evidence>
<feature type="site" description="Part of a proton relay during catalysis" evidence="12">
    <location>
        <position position="68"/>
    </location>
</feature>
<reference evidence="16 17" key="1">
    <citation type="submission" date="2013-07" db="EMBL/GenBank/DDBJ databases">
        <title>Comparative Genomic and Metabolomic Analysis of Twelve Strains of Pseudoalteromonas luteoviolacea.</title>
        <authorList>
            <person name="Vynne N.G."/>
            <person name="Mansson M."/>
            <person name="Gram L."/>
        </authorList>
    </citation>
    <scope>NUCLEOTIDE SEQUENCE [LARGE SCALE GENOMIC DNA]</scope>
    <source>
        <strain evidence="16 17">DSM 6061</strain>
    </source>
</reference>
<evidence type="ECO:0000256" key="8">
    <source>
        <dbReference type="ARBA" id="ARBA00023154"/>
    </source>
</evidence>
<keyword evidence="7 12" id="KW-0220">Diaminopimelate biosynthesis</keyword>